<sequence length="227" mass="25691">MISEHLERSVTQTEDGSVTLFIPELEEHYHSIHGALQESKHVFIDAGLRCITKSDIHVLEAGFGTGLNVLLAFFESKRLGIKMNFITIEKYPLIEEEFSLLNYGPLVDEEDGEEVLQQLHHAPWGESVPISDHFTLTKYHVDMHDMKWSDLPSIDLVFYDAFAPDKQPDLWSDEMFAHVVRAMGSSAILTTYCAKGVVRRSLQAAGLLMERIPGPPGKREMLRGVKR</sequence>
<evidence type="ECO:0000313" key="2">
    <source>
        <dbReference type="Proteomes" id="UP000826212"/>
    </source>
</evidence>
<dbReference type="Proteomes" id="UP000826212">
    <property type="component" value="Chromosome"/>
</dbReference>
<dbReference type="EMBL" id="CP081303">
    <property type="protein sequence ID" value="QZE14603.1"/>
    <property type="molecule type" value="Genomic_DNA"/>
</dbReference>
<protein>
    <submittedName>
        <fullName evidence="1">tRNA (5-methylaminomethyl-2-thiouridine)(34)-methyltransferase MnmD</fullName>
    </submittedName>
</protein>
<name>A0AC61NGC1_9BACT</name>
<evidence type="ECO:0000313" key="1">
    <source>
        <dbReference type="EMBL" id="QZE14603.1"/>
    </source>
</evidence>
<proteinExistence type="predicted"/>
<accession>A0AC61NGC1</accession>
<keyword evidence="2" id="KW-1185">Reference proteome</keyword>
<gene>
    <name evidence="1" type="primary">mnmD</name>
    <name evidence="1" type="ORF">K4L44_01665</name>
</gene>
<organism evidence="1 2">
    <name type="scientific">Halosquirtibacter laminarini</name>
    <dbReference type="NCBI Taxonomy" id="3374600"/>
    <lineage>
        <taxon>Bacteria</taxon>
        <taxon>Pseudomonadati</taxon>
        <taxon>Bacteroidota</taxon>
        <taxon>Bacteroidia</taxon>
        <taxon>Marinilabiliales</taxon>
        <taxon>Prolixibacteraceae</taxon>
        <taxon>Halosquirtibacter</taxon>
    </lineage>
</organism>
<reference evidence="1" key="1">
    <citation type="submission" date="2021-08" db="EMBL/GenBank/DDBJ databases">
        <title>Novel anaerobic bacterium isolated from sea squirt in East Sea, Republic of Korea.</title>
        <authorList>
            <person name="Nguyen T.H."/>
            <person name="Li Z."/>
            <person name="Lee Y.-J."/>
            <person name="Ko J."/>
            <person name="Kim S.-G."/>
        </authorList>
    </citation>
    <scope>NUCLEOTIDE SEQUENCE</scope>
    <source>
        <strain evidence="1">KCTC 25031</strain>
    </source>
</reference>